<reference evidence="2 3" key="1">
    <citation type="submission" date="2019-12" db="EMBL/GenBank/DDBJ databases">
        <title>Whole genome shotgun sequence of Streptomyces libani subsp. libani NBRC 13452.</title>
        <authorList>
            <person name="Ichikawa N."/>
            <person name="Kimura A."/>
            <person name="Kitahashi Y."/>
            <person name="Komaki H."/>
            <person name="Tamura T."/>
        </authorList>
    </citation>
    <scope>NUCLEOTIDE SEQUENCE [LARGE SCALE GENOMIC DNA]</scope>
    <source>
        <strain evidence="2 3">NBRC 13452</strain>
    </source>
</reference>
<evidence type="ECO:0000313" key="2">
    <source>
        <dbReference type="EMBL" id="GFE24742.1"/>
    </source>
</evidence>
<feature type="compositionally biased region" description="Low complexity" evidence="1">
    <location>
        <begin position="37"/>
        <end position="52"/>
    </location>
</feature>
<name>A0A640TP99_STRNI</name>
<dbReference type="EMBL" id="BLIP01000001">
    <property type="protein sequence ID" value="GFE24742.1"/>
    <property type="molecule type" value="Genomic_DNA"/>
</dbReference>
<comment type="caution">
    <text evidence="2">The sequence shown here is derived from an EMBL/GenBank/DDBJ whole genome shotgun (WGS) entry which is preliminary data.</text>
</comment>
<feature type="compositionally biased region" description="Acidic residues" evidence="1">
    <location>
        <begin position="79"/>
        <end position="98"/>
    </location>
</feature>
<feature type="region of interest" description="Disordered" evidence="1">
    <location>
        <begin position="1"/>
        <end position="174"/>
    </location>
</feature>
<feature type="compositionally biased region" description="Acidic residues" evidence="1">
    <location>
        <begin position="115"/>
        <end position="125"/>
    </location>
</feature>
<proteinExistence type="predicted"/>
<sequence length="174" mass="17502">MPHRNCTHSGSRSRTAHHIRSLRREPGGSCPGGGGPASAATPASPKIAAARARTLSRSHSRRSAPPDGTAAPAGREKAEADEEPTEGSDAAEESEEADGGTTGPEDAEGTAGAEAEAEAGTDTEADPAPTPKAPAEPGNPHDADRDKFIPTDAKHPAQISPSSLKSGGWTASCG</sequence>
<organism evidence="2 3">
    <name type="scientific">Streptomyces nigrescens</name>
    <dbReference type="NCBI Taxonomy" id="1920"/>
    <lineage>
        <taxon>Bacteria</taxon>
        <taxon>Bacillati</taxon>
        <taxon>Actinomycetota</taxon>
        <taxon>Actinomycetes</taxon>
        <taxon>Kitasatosporales</taxon>
        <taxon>Streptomycetaceae</taxon>
        <taxon>Streptomyces</taxon>
    </lineage>
</organism>
<dbReference type="AlphaFoldDB" id="A0A640TP99"/>
<protein>
    <submittedName>
        <fullName evidence="2">Uncharacterized protein</fullName>
    </submittedName>
</protein>
<gene>
    <name evidence="2" type="ORF">Sliba_51950</name>
</gene>
<dbReference type="Proteomes" id="UP000429552">
    <property type="component" value="Unassembled WGS sequence"/>
</dbReference>
<feature type="compositionally biased region" description="Basic and acidic residues" evidence="1">
    <location>
        <begin position="139"/>
        <end position="155"/>
    </location>
</feature>
<accession>A0A640TP99</accession>
<evidence type="ECO:0000256" key="1">
    <source>
        <dbReference type="SAM" id="MobiDB-lite"/>
    </source>
</evidence>
<evidence type="ECO:0000313" key="3">
    <source>
        <dbReference type="Proteomes" id="UP000429552"/>
    </source>
</evidence>